<gene>
    <name evidence="1" type="ORF">DD666_12045</name>
</gene>
<dbReference type="EMBL" id="DOEK01000029">
    <property type="protein sequence ID" value="HBP30135.1"/>
    <property type="molecule type" value="Genomic_DNA"/>
</dbReference>
<dbReference type="Proteomes" id="UP000264036">
    <property type="component" value="Unassembled WGS sequence"/>
</dbReference>
<proteinExistence type="predicted"/>
<evidence type="ECO:0000313" key="2">
    <source>
        <dbReference type="Proteomes" id="UP000264036"/>
    </source>
</evidence>
<organism evidence="1 2">
    <name type="scientific">Advenella kashmirensis</name>
    <dbReference type="NCBI Taxonomy" id="310575"/>
    <lineage>
        <taxon>Bacteria</taxon>
        <taxon>Pseudomonadati</taxon>
        <taxon>Pseudomonadota</taxon>
        <taxon>Betaproteobacteria</taxon>
        <taxon>Burkholderiales</taxon>
        <taxon>Alcaligenaceae</taxon>
    </lineage>
</organism>
<name>A0A356LHZ2_9BURK</name>
<sequence>MGMPIGGSLCFFAELHPLIFYKLQPFIGYGPGAGVKSRGILRNGETVLMMSEASRTQSLTTTDTCIGLPARS</sequence>
<evidence type="ECO:0000313" key="1">
    <source>
        <dbReference type="EMBL" id="HBP30135.1"/>
    </source>
</evidence>
<comment type="caution">
    <text evidence="1">The sequence shown here is derived from an EMBL/GenBank/DDBJ whole genome shotgun (WGS) entry which is preliminary data.</text>
</comment>
<reference evidence="1 2" key="1">
    <citation type="journal article" date="2018" name="Nat. Biotechnol.">
        <title>A standardized bacterial taxonomy based on genome phylogeny substantially revises the tree of life.</title>
        <authorList>
            <person name="Parks D.H."/>
            <person name="Chuvochina M."/>
            <person name="Waite D.W."/>
            <person name="Rinke C."/>
            <person name="Skarshewski A."/>
            <person name="Chaumeil P.A."/>
            <person name="Hugenholtz P."/>
        </authorList>
    </citation>
    <scope>NUCLEOTIDE SEQUENCE [LARGE SCALE GENOMIC DNA]</scope>
    <source>
        <strain evidence="1">UBA10707</strain>
    </source>
</reference>
<accession>A0A356LHZ2</accession>
<protein>
    <submittedName>
        <fullName evidence="1">Uncharacterized protein</fullName>
    </submittedName>
</protein>
<dbReference type="AlphaFoldDB" id="A0A356LHZ2"/>